<proteinExistence type="predicted"/>
<dbReference type="AlphaFoldDB" id="A0A9W4UVQ2"/>
<dbReference type="OrthoDB" id="10593044at2759"/>
<organism evidence="1 2">
    <name type="scientific">Periconia digitata</name>
    <dbReference type="NCBI Taxonomy" id="1303443"/>
    <lineage>
        <taxon>Eukaryota</taxon>
        <taxon>Fungi</taxon>
        <taxon>Dikarya</taxon>
        <taxon>Ascomycota</taxon>
        <taxon>Pezizomycotina</taxon>
        <taxon>Dothideomycetes</taxon>
        <taxon>Pleosporomycetidae</taxon>
        <taxon>Pleosporales</taxon>
        <taxon>Massarineae</taxon>
        <taxon>Periconiaceae</taxon>
        <taxon>Periconia</taxon>
    </lineage>
</organism>
<protein>
    <submittedName>
        <fullName evidence="1">Uncharacterized protein</fullName>
    </submittedName>
</protein>
<evidence type="ECO:0000313" key="2">
    <source>
        <dbReference type="Proteomes" id="UP001152607"/>
    </source>
</evidence>
<comment type="caution">
    <text evidence="1">The sequence shown here is derived from an EMBL/GenBank/DDBJ whole genome shotgun (WGS) entry which is preliminary data.</text>
</comment>
<reference evidence="1" key="1">
    <citation type="submission" date="2023-01" db="EMBL/GenBank/DDBJ databases">
        <authorList>
            <person name="Van Ghelder C."/>
            <person name="Rancurel C."/>
        </authorList>
    </citation>
    <scope>NUCLEOTIDE SEQUENCE</scope>
    <source>
        <strain evidence="1">CNCM I-4278</strain>
    </source>
</reference>
<keyword evidence="2" id="KW-1185">Reference proteome</keyword>
<evidence type="ECO:0000313" key="1">
    <source>
        <dbReference type="EMBL" id="CAI6342344.1"/>
    </source>
</evidence>
<name>A0A9W4UVQ2_9PLEO</name>
<dbReference type="Proteomes" id="UP001152607">
    <property type="component" value="Unassembled WGS sequence"/>
</dbReference>
<sequence length="94" mass="10441">MVMTLAPENFRVGMVCVVRSAHRVPAIFHSQSPIPRFIPSLSPPSTPLSTGLPRSSPTRVRRKLILRRLQAARTQLSLALITIVWENVLLSSTN</sequence>
<accession>A0A9W4UVQ2</accession>
<gene>
    <name evidence="1" type="ORF">PDIGIT_LOCUS15550</name>
</gene>
<dbReference type="EMBL" id="CAOQHR010000013">
    <property type="protein sequence ID" value="CAI6342344.1"/>
    <property type="molecule type" value="Genomic_DNA"/>
</dbReference>